<organism evidence="15 16">
    <name type="scientific">Lautropia dentalis</name>
    <dbReference type="NCBI Taxonomy" id="2490857"/>
    <lineage>
        <taxon>Bacteria</taxon>
        <taxon>Pseudomonadati</taxon>
        <taxon>Pseudomonadota</taxon>
        <taxon>Betaproteobacteria</taxon>
        <taxon>Burkholderiales</taxon>
        <taxon>Burkholderiaceae</taxon>
        <taxon>Lautropia</taxon>
    </lineage>
</organism>
<dbReference type="InterPro" id="IPR000531">
    <property type="entry name" value="Beta-barrel_TonB"/>
</dbReference>
<evidence type="ECO:0000313" key="16">
    <source>
        <dbReference type="Proteomes" id="UP000270261"/>
    </source>
</evidence>
<dbReference type="PROSITE" id="PS52016">
    <property type="entry name" value="TONB_DEPENDENT_REC_3"/>
    <property type="match status" value="1"/>
</dbReference>
<dbReference type="OrthoDB" id="183532at2"/>
<evidence type="ECO:0000256" key="12">
    <source>
        <dbReference type="RuleBase" id="RU003357"/>
    </source>
</evidence>
<keyword evidence="3 11" id="KW-0813">Transport</keyword>
<evidence type="ECO:0000256" key="7">
    <source>
        <dbReference type="ARBA" id="ARBA00023077"/>
    </source>
</evidence>
<comment type="caution">
    <text evidence="15">The sequence shown here is derived from an EMBL/GenBank/DDBJ whole genome shotgun (WGS) entry which is preliminary data.</text>
</comment>
<dbReference type="AlphaFoldDB" id="A0A3R8LQN6"/>
<keyword evidence="9 15" id="KW-0675">Receptor</keyword>
<proteinExistence type="inferred from homology"/>
<dbReference type="CDD" id="cd01347">
    <property type="entry name" value="ligand_gated_channel"/>
    <property type="match status" value="1"/>
</dbReference>
<keyword evidence="4 11" id="KW-1134">Transmembrane beta strand</keyword>
<protein>
    <submittedName>
        <fullName evidence="15">TonB-dependent receptor</fullName>
    </submittedName>
</protein>
<evidence type="ECO:0000259" key="13">
    <source>
        <dbReference type="Pfam" id="PF00593"/>
    </source>
</evidence>
<feature type="domain" description="TonB-dependent receptor plug" evidence="14">
    <location>
        <begin position="13"/>
        <end position="117"/>
    </location>
</feature>
<dbReference type="InterPro" id="IPR037066">
    <property type="entry name" value="Plug_dom_sf"/>
</dbReference>
<evidence type="ECO:0000256" key="1">
    <source>
        <dbReference type="ARBA" id="ARBA00004571"/>
    </source>
</evidence>
<keyword evidence="7 12" id="KW-0798">TonB box</keyword>
<evidence type="ECO:0000256" key="9">
    <source>
        <dbReference type="ARBA" id="ARBA00023170"/>
    </source>
</evidence>
<dbReference type="Pfam" id="PF07715">
    <property type="entry name" value="Plug"/>
    <property type="match status" value="1"/>
</dbReference>
<dbReference type="EMBL" id="RRUE01000002">
    <property type="protein sequence ID" value="RRN44580.1"/>
    <property type="molecule type" value="Genomic_DNA"/>
</dbReference>
<dbReference type="Proteomes" id="UP000270261">
    <property type="component" value="Unassembled WGS sequence"/>
</dbReference>
<gene>
    <name evidence="15" type="ORF">EHV23_08485</name>
</gene>
<dbReference type="Pfam" id="PF00593">
    <property type="entry name" value="TonB_dep_Rec_b-barrel"/>
    <property type="match status" value="1"/>
</dbReference>
<dbReference type="InterPro" id="IPR039426">
    <property type="entry name" value="TonB-dep_rcpt-like"/>
</dbReference>
<evidence type="ECO:0000256" key="6">
    <source>
        <dbReference type="ARBA" id="ARBA00022729"/>
    </source>
</evidence>
<keyword evidence="16" id="KW-1185">Reference proteome</keyword>
<dbReference type="GO" id="GO:0015344">
    <property type="term" value="F:siderophore uptake transmembrane transporter activity"/>
    <property type="evidence" value="ECO:0007669"/>
    <property type="project" value="TreeGrafter"/>
</dbReference>
<evidence type="ECO:0000256" key="11">
    <source>
        <dbReference type="PROSITE-ProRule" id="PRU01360"/>
    </source>
</evidence>
<comment type="subcellular location">
    <subcellularLocation>
        <location evidence="1 11">Cell outer membrane</location>
        <topology evidence="1 11">Multi-pass membrane protein</topology>
    </subcellularLocation>
</comment>
<evidence type="ECO:0000256" key="10">
    <source>
        <dbReference type="ARBA" id="ARBA00023237"/>
    </source>
</evidence>
<evidence type="ECO:0000256" key="4">
    <source>
        <dbReference type="ARBA" id="ARBA00022452"/>
    </source>
</evidence>
<dbReference type="InterPro" id="IPR036942">
    <property type="entry name" value="Beta-barrel_TonB_sf"/>
</dbReference>
<dbReference type="PANTHER" id="PTHR30069">
    <property type="entry name" value="TONB-DEPENDENT OUTER MEMBRANE RECEPTOR"/>
    <property type="match status" value="1"/>
</dbReference>
<accession>A0A3R8LQN6</accession>
<dbReference type="PANTHER" id="PTHR30069:SF29">
    <property type="entry name" value="HEMOGLOBIN AND HEMOGLOBIN-HAPTOGLOBIN-BINDING PROTEIN 1-RELATED"/>
    <property type="match status" value="1"/>
</dbReference>
<dbReference type="Gene3D" id="2.40.170.20">
    <property type="entry name" value="TonB-dependent receptor, beta-barrel domain"/>
    <property type="match status" value="1"/>
</dbReference>
<reference evidence="15 16" key="1">
    <citation type="submission" date="2018-11" db="EMBL/GenBank/DDBJ databases">
        <title>Genome sequencing of Lautropia sp. KCOM 2505 (= ChDC F240).</title>
        <authorList>
            <person name="Kook J.-K."/>
            <person name="Park S.-N."/>
            <person name="Lim Y.K."/>
        </authorList>
    </citation>
    <scope>NUCLEOTIDE SEQUENCE [LARGE SCALE GENOMIC DNA]</scope>
    <source>
        <strain evidence="15 16">KCOM 2505</strain>
    </source>
</reference>
<keyword evidence="10 11" id="KW-0998">Cell outer membrane</keyword>
<dbReference type="InterPro" id="IPR012910">
    <property type="entry name" value="Plug_dom"/>
</dbReference>
<evidence type="ECO:0000256" key="3">
    <source>
        <dbReference type="ARBA" id="ARBA00022448"/>
    </source>
</evidence>
<evidence type="ECO:0000259" key="14">
    <source>
        <dbReference type="Pfam" id="PF07715"/>
    </source>
</evidence>
<dbReference type="Gene3D" id="2.170.130.10">
    <property type="entry name" value="TonB-dependent receptor, plug domain"/>
    <property type="match status" value="1"/>
</dbReference>
<evidence type="ECO:0000313" key="15">
    <source>
        <dbReference type="EMBL" id="RRN44580.1"/>
    </source>
</evidence>
<feature type="domain" description="TonB-dependent receptor-like beta-barrel" evidence="13">
    <location>
        <begin position="200"/>
        <end position="598"/>
    </location>
</feature>
<evidence type="ECO:0000256" key="2">
    <source>
        <dbReference type="ARBA" id="ARBA00009810"/>
    </source>
</evidence>
<comment type="similarity">
    <text evidence="2 11 12">Belongs to the TonB-dependent receptor family.</text>
</comment>
<dbReference type="SUPFAM" id="SSF56935">
    <property type="entry name" value="Porins"/>
    <property type="match status" value="1"/>
</dbReference>
<dbReference type="GO" id="GO:0044718">
    <property type="term" value="P:siderophore transmembrane transport"/>
    <property type="evidence" value="ECO:0007669"/>
    <property type="project" value="TreeGrafter"/>
</dbReference>
<keyword evidence="5 11" id="KW-0812">Transmembrane</keyword>
<name>A0A3R8LQN6_9BURK</name>
<dbReference type="GO" id="GO:0009279">
    <property type="term" value="C:cell outer membrane"/>
    <property type="evidence" value="ECO:0007669"/>
    <property type="project" value="UniProtKB-SubCell"/>
</dbReference>
<sequence length="631" mass="69964">MVVTGTRTEKARDEAPVRTEVVSTEELRATGAQTLKEALANINGLQLQELHGKSGYSLVMQGLAGDQVLVLIDGLPISASTGSSVDLSQYLLSDVERVEVVKGAASAQYGSAAMGGVVNVITRRPATGVQGAIQMGVGTRGRQNDSGKRMSAAVKQLQAHVQGGTENLRGRLAYDRLSDQGFSPDPSGWTRQGDRIRREQATGRVFWQATAQTGLSAEFGRYEEHDLQRFTTFVPPVRVPQHKTEDIGRNRLALGGRHRFGQGAVLDVRGVNEDYKTHSQTLSNGVRTIDRHSQQRMNHLSLQLDLPPVQDQQWQVGADLHREALAQTQNGKSELQADGKVRRHNQELFLQGDLFLTPAWELVPGVRWQDDSDFGQHWAPKLAVRGRVWQQADDSLTLRASVGQGYRVPNLKERHYLFDHSALGYKVVGNPDLNPESSTSFQLGAVLALGRQWTVDVNAYLNRVKDLIETDRDNAREENGISVYTYDNVARARTHGVETDIVWQPDARWRIDAGLTLGRTRDLATGREIAQRPRRIARLGVDWQATETTQLTVRVRHQGSELSDTASNLRSDPWTVVDLNLQQGLTPDLSAFLRVDNLFGKQRDFSQTHQLGPISGRMVMVGLRYGFGGNE</sequence>
<keyword evidence="8 11" id="KW-0472">Membrane</keyword>
<evidence type="ECO:0000256" key="8">
    <source>
        <dbReference type="ARBA" id="ARBA00023136"/>
    </source>
</evidence>
<keyword evidence="6" id="KW-0732">Signal</keyword>
<evidence type="ECO:0000256" key="5">
    <source>
        <dbReference type="ARBA" id="ARBA00022692"/>
    </source>
</evidence>